<evidence type="ECO:0008006" key="3">
    <source>
        <dbReference type="Google" id="ProtNLM"/>
    </source>
</evidence>
<sequence length="254" mass="28016">MELVDDPLPGSHRIARTSFGPLAPVLRELVAGVSIEPAGWSRFDTVGRTLYSTDDRLTSFMELLAPYRTEINGARRALQKDADAMGVPLDAYWTMVVADWDQAGTMRARWLPKVWRDGRAIYRLNYPPGWWVDITSTRTLAALSDHLDSELTELGVTGGLTVGHVTSDARAITTLLAGWLRDTVTLFDGTQPLGVRFISKHGHPTGGTGTCWAYWMRATDAGLNEPIDITDEIAIAEGDVDLKKAQAFCKIQTR</sequence>
<dbReference type="OrthoDB" id="4918428at2"/>
<evidence type="ECO:0000313" key="2">
    <source>
        <dbReference type="Proteomes" id="UP000298173"/>
    </source>
</evidence>
<reference evidence="1 2" key="1">
    <citation type="submission" date="2019-03" db="EMBL/GenBank/DDBJ databases">
        <title>Genomics of glacier-inhabiting Cryobacterium strains.</title>
        <authorList>
            <person name="Liu Q."/>
            <person name="Xin Y.-H."/>
        </authorList>
    </citation>
    <scope>NUCLEOTIDE SEQUENCE [LARGE SCALE GENOMIC DNA]</scope>
    <source>
        <strain evidence="1 2">HLT2-23</strain>
    </source>
</reference>
<comment type="caution">
    <text evidence="1">The sequence shown here is derived from an EMBL/GenBank/DDBJ whole genome shotgun (WGS) entry which is preliminary data.</text>
</comment>
<organism evidence="1 2">
    <name type="scientific">Cryobacterium glaciale</name>
    <dbReference type="NCBI Taxonomy" id="1259145"/>
    <lineage>
        <taxon>Bacteria</taxon>
        <taxon>Bacillati</taxon>
        <taxon>Actinomycetota</taxon>
        <taxon>Actinomycetes</taxon>
        <taxon>Micrococcales</taxon>
        <taxon>Microbacteriaceae</taxon>
        <taxon>Cryobacterium</taxon>
    </lineage>
</organism>
<dbReference type="AlphaFoldDB" id="A0A4R8UYJ3"/>
<keyword evidence="2" id="KW-1185">Reference proteome</keyword>
<proteinExistence type="predicted"/>
<protein>
    <recommendedName>
        <fullName evidence="3">RES domain-containing protein</fullName>
    </recommendedName>
</protein>
<dbReference type="RefSeq" id="WP_134502354.1">
    <property type="nucleotide sequence ID" value="NZ_SOEY01000015.1"/>
</dbReference>
<name>A0A4R8UYJ3_9MICO</name>
<dbReference type="EMBL" id="SOEY01000015">
    <property type="protein sequence ID" value="TFB74134.1"/>
    <property type="molecule type" value="Genomic_DNA"/>
</dbReference>
<gene>
    <name evidence="1" type="ORF">E3O06_07415</name>
</gene>
<accession>A0A4R8UYJ3</accession>
<dbReference type="Proteomes" id="UP000298173">
    <property type="component" value="Unassembled WGS sequence"/>
</dbReference>
<evidence type="ECO:0000313" key="1">
    <source>
        <dbReference type="EMBL" id="TFB74134.1"/>
    </source>
</evidence>